<organism evidence="2 3">
    <name type="scientific">Penstemon smallii</name>
    <dbReference type="NCBI Taxonomy" id="265156"/>
    <lineage>
        <taxon>Eukaryota</taxon>
        <taxon>Viridiplantae</taxon>
        <taxon>Streptophyta</taxon>
        <taxon>Embryophyta</taxon>
        <taxon>Tracheophyta</taxon>
        <taxon>Spermatophyta</taxon>
        <taxon>Magnoliopsida</taxon>
        <taxon>eudicotyledons</taxon>
        <taxon>Gunneridae</taxon>
        <taxon>Pentapetalae</taxon>
        <taxon>asterids</taxon>
        <taxon>lamiids</taxon>
        <taxon>Lamiales</taxon>
        <taxon>Plantaginaceae</taxon>
        <taxon>Cheloneae</taxon>
        <taxon>Penstemon</taxon>
    </lineage>
</organism>
<proteinExistence type="predicted"/>
<evidence type="ECO:0000256" key="1">
    <source>
        <dbReference type="SAM" id="SignalP"/>
    </source>
</evidence>
<sequence>MITKCFLLLFSFTGRIAIPPDSPSSGNGSGLAAARLPLGSLNLKISRPFNRALSYKGCDSRAGNRERHKSFFPWRPSIDGKMPFEAFASVRHRPGGGVHFLRRAIRRRLASVMDLNIQVRVKAVISEYVVIILIPCAKHAAIVLNFDVGTTDVYPVEIL</sequence>
<dbReference type="EMBL" id="JBJXBP010000007">
    <property type="protein sequence ID" value="KAL3820486.1"/>
    <property type="molecule type" value="Genomic_DNA"/>
</dbReference>
<evidence type="ECO:0000313" key="3">
    <source>
        <dbReference type="Proteomes" id="UP001634393"/>
    </source>
</evidence>
<comment type="caution">
    <text evidence="2">The sequence shown here is derived from an EMBL/GenBank/DDBJ whole genome shotgun (WGS) entry which is preliminary data.</text>
</comment>
<accession>A0ABD3S7R2</accession>
<gene>
    <name evidence="2" type="ORF">ACJIZ3_006391</name>
</gene>
<keyword evidence="1" id="KW-0732">Signal</keyword>
<feature type="signal peptide" evidence="1">
    <location>
        <begin position="1"/>
        <end position="17"/>
    </location>
</feature>
<dbReference type="Proteomes" id="UP001634393">
    <property type="component" value="Unassembled WGS sequence"/>
</dbReference>
<protein>
    <recommendedName>
        <fullName evidence="4">Secreted protein</fullName>
    </recommendedName>
</protein>
<reference evidence="2 3" key="1">
    <citation type="submission" date="2024-12" db="EMBL/GenBank/DDBJ databases">
        <title>The unique morphological basis and parallel evolutionary history of personate flowers in Penstemon.</title>
        <authorList>
            <person name="Depatie T.H."/>
            <person name="Wessinger C.A."/>
        </authorList>
    </citation>
    <scope>NUCLEOTIDE SEQUENCE [LARGE SCALE GENOMIC DNA]</scope>
    <source>
        <strain evidence="2">WTNN_2</strain>
        <tissue evidence="2">Leaf</tissue>
    </source>
</reference>
<evidence type="ECO:0008006" key="4">
    <source>
        <dbReference type="Google" id="ProtNLM"/>
    </source>
</evidence>
<feature type="chain" id="PRO_5044752558" description="Secreted protein" evidence="1">
    <location>
        <begin position="18"/>
        <end position="159"/>
    </location>
</feature>
<keyword evidence="3" id="KW-1185">Reference proteome</keyword>
<evidence type="ECO:0000313" key="2">
    <source>
        <dbReference type="EMBL" id="KAL3820486.1"/>
    </source>
</evidence>
<name>A0ABD3S7R2_9LAMI</name>
<dbReference type="AlphaFoldDB" id="A0ABD3S7R2"/>